<dbReference type="SUPFAM" id="SSF56849">
    <property type="entry name" value="delta-Endotoxin (insectocide), N-terminal domain"/>
    <property type="match status" value="1"/>
</dbReference>
<sequence length="496" mass="55376">MVKIDEDFLNKAVKKGLDTIQKGEHLDLEDPNEIGKFIFGILASGLELIPGYGDALAAVLNLFSSLIFQPKSAADIWEKLFKRIEQMIDSKIEEYHLETLKEKLAGLDAAISDFSTLVKKHDEGKDVTTLLLGYFASLHQTMIVSMSEFTSPKYGVASLPWFALAATMHLKLLGDGIQHGRKWGFSADEVEFLQETFDKLTTETATVSHAEIASRHKLFLENLMLDDSKMSSVPAETLEKWKAVHLYLSAMDDATHAIPAIDTSSYVTYAKATYQAGRDNVKPEWEGLSGYDIGAKDGAIFRAKMQYDANMTIHVLNYADFWPYLAGKPLTEEALVNLDREIFAFRGRYDIRVNGNPWVDKPFPPVKRGSNDQITAVYVGGITNVELLQMKYGDTWGTAYGSAAVDPASTTNLDIKAGDYLYWLDVWFGQKLGCAQFWLNTGNKLREVGRSGSTKGDLWFADHQVTSVYGINYESHPPSGLEGIIVGFRPLFLKWD</sequence>
<dbReference type="SUPFAM" id="SSF51101">
    <property type="entry name" value="Mannose-binding lectins"/>
    <property type="match status" value="1"/>
</dbReference>
<dbReference type="InterPro" id="IPR038979">
    <property type="entry name" value="Pest_crys"/>
</dbReference>
<comment type="caution">
    <text evidence="2">The sequence shown here is derived from an EMBL/GenBank/DDBJ whole genome shotgun (WGS) entry which is preliminary data.</text>
</comment>
<dbReference type="PANTHER" id="PTHR37003:SF2">
    <property type="entry name" value="PESTICIDAL CRYSTAL PROTEIN N-TERMINAL DOMAIN-CONTAINING PROTEIN"/>
    <property type="match status" value="1"/>
</dbReference>
<dbReference type="AlphaFoldDB" id="A0A420SXR6"/>
<dbReference type="InterPro" id="IPR005639">
    <property type="entry name" value="Pest_crys_dom_I"/>
</dbReference>
<accession>A0A420SXR6</accession>
<dbReference type="GO" id="GO:0090729">
    <property type="term" value="F:toxin activity"/>
    <property type="evidence" value="ECO:0007669"/>
    <property type="project" value="InterPro"/>
</dbReference>
<dbReference type="GO" id="GO:0001907">
    <property type="term" value="P:symbiont-mediated killing of host cell"/>
    <property type="evidence" value="ECO:0007669"/>
    <property type="project" value="InterPro"/>
</dbReference>
<dbReference type="Pfam" id="PF03945">
    <property type="entry name" value="Endotoxin_N"/>
    <property type="match status" value="1"/>
</dbReference>
<feature type="domain" description="Pesticidal crystal protein" evidence="1">
    <location>
        <begin position="42"/>
        <end position="205"/>
    </location>
</feature>
<dbReference type="EMBL" id="MRDB01000038">
    <property type="protein sequence ID" value="RKL34002.1"/>
    <property type="molecule type" value="Genomic_DNA"/>
</dbReference>
<organism evidence="2 3">
    <name type="scientific">Gibberella intermedia</name>
    <name type="common">Bulb rot disease fungus</name>
    <name type="synonym">Fusarium proliferatum</name>
    <dbReference type="NCBI Taxonomy" id="948311"/>
    <lineage>
        <taxon>Eukaryota</taxon>
        <taxon>Fungi</taxon>
        <taxon>Dikarya</taxon>
        <taxon>Ascomycota</taxon>
        <taxon>Pezizomycotina</taxon>
        <taxon>Sordariomycetes</taxon>
        <taxon>Hypocreomycetidae</taxon>
        <taxon>Hypocreales</taxon>
        <taxon>Nectriaceae</taxon>
        <taxon>Fusarium</taxon>
        <taxon>Fusarium fujikuroi species complex</taxon>
    </lineage>
</organism>
<protein>
    <recommendedName>
        <fullName evidence="1">Pesticidal crystal protein domain-containing protein</fullName>
    </recommendedName>
</protein>
<gene>
    <name evidence="2" type="ORF">BFJ72_g9786</name>
</gene>
<dbReference type="InterPro" id="IPR036404">
    <property type="entry name" value="Jacalin-like_lectin_dom_sf"/>
</dbReference>
<name>A0A420SXR6_GIBIN</name>
<dbReference type="PANTHER" id="PTHR37003">
    <property type="entry name" value="ENDOTOXIN_N DOMAIN-CONTAINING PROTEIN-RELATED"/>
    <property type="match status" value="1"/>
</dbReference>
<evidence type="ECO:0000313" key="2">
    <source>
        <dbReference type="EMBL" id="RKL34002.1"/>
    </source>
</evidence>
<dbReference type="Proteomes" id="UP000283569">
    <property type="component" value="Unassembled WGS sequence"/>
</dbReference>
<proteinExistence type="predicted"/>
<reference evidence="2 3" key="1">
    <citation type="journal article" date="2018" name="Sci. Rep.">
        <title>Characterisation of pathogen-specific regions and novel effector candidates in Fusarium oxysporum f. sp. cepae.</title>
        <authorList>
            <person name="Armitage A.D."/>
            <person name="Taylor A."/>
            <person name="Sobczyk M.K."/>
            <person name="Baxter L."/>
            <person name="Greenfield B.P."/>
            <person name="Bates H.J."/>
            <person name="Wilson F."/>
            <person name="Jackson A.C."/>
            <person name="Ott S."/>
            <person name="Harrison R.J."/>
            <person name="Clarkson J.P."/>
        </authorList>
    </citation>
    <scope>NUCLEOTIDE SEQUENCE [LARGE SCALE GENOMIC DNA]</scope>
    <source>
        <strain evidence="2 3">Fp_A8</strain>
    </source>
</reference>
<dbReference type="InterPro" id="IPR036716">
    <property type="entry name" value="Pest_crys_N_sf"/>
</dbReference>
<dbReference type="Gene3D" id="1.20.190.10">
    <property type="entry name" value="Pesticidal crystal protein, N-terminal domain"/>
    <property type="match status" value="1"/>
</dbReference>
<evidence type="ECO:0000313" key="3">
    <source>
        <dbReference type="Proteomes" id="UP000283569"/>
    </source>
</evidence>
<evidence type="ECO:0000259" key="1">
    <source>
        <dbReference type="Pfam" id="PF03945"/>
    </source>
</evidence>